<dbReference type="AlphaFoldDB" id="A0A834TJM5"/>
<evidence type="ECO:0000256" key="7">
    <source>
        <dbReference type="SAM" id="Phobius"/>
    </source>
</evidence>
<keyword evidence="10" id="KW-1185">Reference proteome</keyword>
<keyword evidence="4 7" id="KW-1133">Transmembrane helix</keyword>
<comment type="caution">
    <text evidence="9">The sequence shown here is derived from an EMBL/GenBank/DDBJ whole genome shotgun (WGS) entry which is preliminary data.</text>
</comment>
<dbReference type="Pfam" id="PF13962">
    <property type="entry name" value="PGG"/>
    <property type="match status" value="1"/>
</dbReference>
<feature type="domain" description="PGG" evidence="8">
    <location>
        <begin position="11"/>
        <end position="107"/>
    </location>
</feature>
<evidence type="ECO:0000256" key="5">
    <source>
        <dbReference type="ARBA" id="ARBA00023043"/>
    </source>
</evidence>
<accession>A0A834TJM5</accession>
<reference evidence="9" key="1">
    <citation type="submission" date="2020-09" db="EMBL/GenBank/DDBJ databases">
        <title>Genome-Enabled Discovery of Anthraquinone Biosynthesis in Senna tora.</title>
        <authorList>
            <person name="Kang S.-H."/>
            <person name="Pandey R.P."/>
            <person name="Lee C.-M."/>
            <person name="Sim J.-S."/>
            <person name="Jeong J.-T."/>
            <person name="Choi B.-S."/>
            <person name="Jung M."/>
            <person name="Ginzburg D."/>
            <person name="Zhao K."/>
            <person name="Won S.Y."/>
            <person name="Oh T.-J."/>
            <person name="Yu Y."/>
            <person name="Kim N.-H."/>
            <person name="Lee O.R."/>
            <person name="Lee T.-H."/>
            <person name="Bashyal P."/>
            <person name="Kim T.-S."/>
            <person name="Lee W.-H."/>
            <person name="Kawkins C."/>
            <person name="Kim C.-K."/>
            <person name="Kim J.S."/>
            <person name="Ahn B.O."/>
            <person name="Rhee S.Y."/>
            <person name="Sohng J.K."/>
        </authorList>
    </citation>
    <scope>NUCLEOTIDE SEQUENCE</scope>
    <source>
        <tissue evidence="9">Leaf</tissue>
    </source>
</reference>
<evidence type="ECO:0000313" key="10">
    <source>
        <dbReference type="Proteomes" id="UP000634136"/>
    </source>
</evidence>
<comment type="subcellular location">
    <subcellularLocation>
        <location evidence="1">Membrane</location>
        <topology evidence="1">Multi-pass membrane protein</topology>
    </subcellularLocation>
</comment>
<protein>
    <submittedName>
        <fullName evidence="9">Protein ACCELERATED CELL DEATH 6-like</fullName>
    </submittedName>
</protein>
<dbReference type="OrthoDB" id="1435968at2759"/>
<gene>
    <name evidence="9" type="ORF">G2W53_021149</name>
</gene>
<dbReference type="InterPro" id="IPR026961">
    <property type="entry name" value="PGG_dom"/>
</dbReference>
<feature type="transmembrane region" description="Helical" evidence="7">
    <location>
        <begin position="20"/>
        <end position="38"/>
    </location>
</feature>
<evidence type="ECO:0000256" key="6">
    <source>
        <dbReference type="ARBA" id="ARBA00023136"/>
    </source>
</evidence>
<dbReference type="PANTHER" id="PTHR24186:SF46">
    <property type="entry name" value="PROTEIN ACCELERATED CELL DEATH 6-LIKE"/>
    <property type="match status" value="1"/>
</dbReference>
<name>A0A834TJM5_9FABA</name>
<evidence type="ECO:0000256" key="1">
    <source>
        <dbReference type="ARBA" id="ARBA00004141"/>
    </source>
</evidence>
<keyword evidence="3" id="KW-0677">Repeat</keyword>
<dbReference type="Proteomes" id="UP000634136">
    <property type="component" value="Unassembled WGS sequence"/>
</dbReference>
<evidence type="ECO:0000256" key="3">
    <source>
        <dbReference type="ARBA" id="ARBA00022737"/>
    </source>
</evidence>
<evidence type="ECO:0000256" key="2">
    <source>
        <dbReference type="ARBA" id="ARBA00022692"/>
    </source>
</evidence>
<dbReference type="EMBL" id="JAAIUW010000007">
    <property type="protein sequence ID" value="KAF7823005.1"/>
    <property type="molecule type" value="Genomic_DNA"/>
</dbReference>
<keyword evidence="2 7" id="KW-0812">Transmembrane</keyword>
<evidence type="ECO:0000313" key="9">
    <source>
        <dbReference type="EMBL" id="KAF7823005.1"/>
    </source>
</evidence>
<dbReference type="PANTHER" id="PTHR24186">
    <property type="entry name" value="PROTEIN PHOSPHATASE 1 REGULATORY SUBUNIT"/>
    <property type="match status" value="1"/>
</dbReference>
<keyword evidence="6 7" id="KW-0472">Membrane</keyword>
<evidence type="ECO:0000256" key="4">
    <source>
        <dbReference type="ARBA" id="ARBA00022989"/>
    </source>
</evidence>
<keyword evidence="5" id="KW-0040">ANK repeat</keyword>
<proteinExistence type="predicted"/>
<organism evidence="9 10">
    <name type="scientific">Senna tora</name>
    <dbReference type="NCBI Taxonomy" id="362788"/>
    <lineage>
        <taxon>Eukaryota</taxon>
        <taxon>Viridiplantae</taxon>
        <taxon>Streptophyta</taxon>
        <taxon>Embryophyta</taxon>
        <taxon>Tracheophyta</taxon>
        <taxon>Spermatophyta</taxon>
        <taxon>Magnoliopsida</taxon>
        <taxon>eudicotyledons</taxon>
        <taxon>Gunneridae</taxon>
        <taxon>Pentapetalae</taxon>
        <taxon>rosids</taxon>
        <taxon>fabids</taxon>
        <taxon>Fabales</taxon>
        <taxon>Fabaceae</taxon>
        <taxon>Caesalpinioideae</taxon>
        <taxon>Cassia clade</taxon>
        <taxon>Senna</taxon>
    </lineage>
</organism>
<feature type="transmembrane region" description="Helical" evidence="7">
    <location>
        <begin position="93"/>
        <end position="117"/>
    </location>
</feature>
<evidence type="ECO:0000259" key="8">
    <source>
        <dbReference type="Pfam" id="PF13962"/>
    </source>
</evidence>
<feature type="transmembrane region" description="Helical" evidence="7">
    <location>
        <begin position="58"/>
        <end position="81"/>
    </location>
</feature>
<dbReference type="GO" id="GO:0005886">
    <property type="term" value="C:plasma membrane"/>
    <property type="evidence" value="ECO:0007669"/>
    <property type="project" value="TreeGrafter"/>
</dbReference>
<sequence length="151" mass="17115">MAPAKETPKMEQYKDRIDTLIVVSTLIITASFAAGFTIPGDVDQGTAVNLKRHMFHLFIFSLTFSLYGSIGTTIILIWARLGDLHLTYYAMNYAMPLLGMVLAFMILLLYFLLWLPSTSTSSFVRYISYYPFLILASLIEEDTPQQKPSRV</sequence>